<protein>
    <submittedName>
        <fullName evidence="1">Uncharacterized protein</fullName>
    </submittedName>
</protein>
<dbReference type="Proteomes" id="UP000008068">
    <property type="component" value="Unassembled WGS sequence"/>
</dbReference>
<name>G0MJQ6_CAEBE</name>
<dbReference type="InParanoid" id="G0MJQ6"/>
<dbReference type="OrthoDB" id="5772752at2759"/>
<proteinExistence type="predicted"/>
<dbReference type="HOGENOM" id="CLU_066944_1_0_1"/>
<gene>
    <name evidence="1" type="ORF">CAEBREN_22551</name>
</gene>
<dbReference type="PANTHER" id="PTHR34005:SF1">
    <property type="entry name" value="PROTEIN CBG15054"/>
    <property type="match status" value="1"/>
</dbReference>
<dbReference type="EMBL" id="GL379797">
    <property type="protein sequence ID" value="EGT32322.1"/>
    <property type="molecule type" value="Genomic_DNA"/>
</dbReference>
<accession>G0MJQ6</accession>
<evidence type="ECO:0000313" key="1">
    <source>
        <dbReference type="EMBL" id="EGT32322.1"/>
    </source>
</evidence>
<sequence length="330" mass="38035">MKALGFLVCAALALFLIYNAIRHFIINQKSKLIGLLRKVPLLPFPLDGITELEPTEQLKTLVPQARIQVGPEYTSRQECWNGRKHAIDKVNEIMRWIVKYNRKGTEAVVDDHEKIEDLIPKETKLVSISMEGFKHGRLCHEFEPIDGMSSGSYYTFQMFGDNKIQVTNYVEEGVSYVAGFCIYIQNPWLSGNHFREKVVEDCFESKKLPIRVRTSRVIVKNEHQVQVQKNPTAPPTKEKNETTYLFSDCQEPSTSYREGSPVPSEVSLEEQTIRYCPKLQRKVMSKVEASVVIHEEWDPQLREMKNKECEMCTDVLNNEYPPPYSSLGVR</sequence>
<dbReference type="eggNOG" id="ENOG502TH9Q">
    <property type="taxonomic scope" value="Eukaryota"/>
</dbReference>
<evidence type="ECO:0000313" key="2">
    <source>
        <dbReference type="Proteomes" id="UP000008068"/>
    </source>
</evidence>
<reference evidence="2" key="1">
    <citation type="submission" date="2011-07" db="EMBL/GenBank/DDBJ databases">
        <authorList>
            <consortium name="Caenorhabditis brenneri Sequencing and Analysis Consortium"/>
            <person name="Wilson R.K."/>
        </authorList>
    </citation>
    <scope>NUCLEOTIDE SEQUENCE [LARGE SCALE GENOMIC DNA]</scope>
    <source>
        <strain evidence="2">PB2801</strain>
    </source>
</reference>
<dbReference type="AlphaFoldDB" id="G0MJQ6"/>
<keyword evidence="2" id="KW-1185">Reference proteome</keyword>
<dbReference type="OMA" id="VVIHEEW"/>
<organism evidence="2">
    <name type="scientific">Caenorhabditis brenneri</name>
    <name type="common">Nematode worm</name>
    <dbReference type="NCBI Taxonomy" id="135651"/>
    <lineage>
        <taxon>Eukaryota</taxon>
        <taxon>Metazoa</taxon>
        <taxon>Ecdysozoa</taxon>
        <taxon>Nematoda</taxon>
        <taxon>Chromadorea</taxon>
        <taxon>Rhabditida</taxon>
        <taxon>Rhabditina</taxon>
        <taxon>Rhabditomorpha</taxon>
        <taxon>Rhabditoidea</taxon>
        <taxon>Rhabditidae</taxon>
        <taxon>Peloderinae</taxon>
        <taxon>Caenorhabditis</taxon>
    </lineage>
</organism>
<dbReference type="PANTHER" id="PTHR34005">
    <property type="entry name" value="PROTEIN CBG15054-RELATED"/>
    <property type="match status" value="1"/>
</dbReference>